<dbReference type="Proteomes" id="UP001190700">
    <property type="component" value="Unassembled WGS sequence"/>
</dbReference>
<feature type="region of interest" description="Disordered" evidence="5">
    <location>
        <begin position="514"/>
        <end position="622"/>
    </location>
</feature>
<evidence type="ECO:0000256" key="2">
    <source>
        <dbReference type="ARBA" id="ARBA00022801"/>
    </source>
</evidence>
<feature type="compositionally biased region" description="Low complexity" evidence="5">
    <location>
        <begin position="174"/>
        <end position="184"/>
    </location>
</feature>
<dbReference type="InterPro" id="IPR041679">
    <property type="entry name" value="DNA2/NAM7-like_C"/>
</dbReference>
<feature type="compositionally biased region" description="Acidic residues" evidence="5">
    <location>
        <begin position="561"/>
        <end position="575"/>
    </location>
</feature>
<proteinExistence type="predicted"/>
<dbReference type="EMBL" id="LGRX02019847">
    <property type="protein sequence ID" value="KAK3258074.1"/>
    <property type="molecule type" value="Genomic_DNA"/>
</dbReference>
<feature type="compositionally biased region" description="Basic and acidic residues" evidence="5">
    <location>
        <begin position="610"/>
        <end position="622"/>
    </location>
</feature>
<dbReference type="GO" id="GO:0005694">
    <property type="term" value="C:chromosome"/>
    <property type="evidence" value="ECO:0007669"/>
    <property type="project" value="UniProtKB-ARBA"/>
</dbReference>
<dbReference type="FunFam" id="3.40.50.300:FF:000326">
    <property type="entry name" value="P-loop containing nucleoside triphosphate hydrolase"/>
    <property type="match status" value="1"/>
</dbReference>
<dbReference type="PANTHER" id="PTHR10887">
    <property type="entry name" value="DNA2/NAM7 HELICASE FAMILY"/>
    <property type="match status" value="1"/>
</dbReference>
<dbReference type="GO" id="GO:0005524">
    <property type="term" value="F:ATP binding"/>
    <property type="evidence" value="ECO:0007669"/>
    <property type="project" value="UniProtKB-KW"/>
</dbReference>
<evidence type="ECO:0000313" key="9">
    <source>
        <dbReference type="Proteomes" id="UP001190700"/>
    </source>
</evidence>
<dbReference type="GO" id="GO:0004386">
    <property type="term" value="F:helicase activity"/>
    <property type="evidence" value="ECO:0007669"/>
    <property type="project" value="UniProtKB-KW"/>
</dbReference>
<dbReference type="Pfam" id="PF13087">
    <property type="entry name" value="AAA_12"/>
    <property type="match status" value="1"/>
</dbReference>
<evidence type="ECO:0000256" key="1">
    <source>
        <dbReference type="ARBA" id="ARBA00022741"/>
    </source>
</evidence>
<dbReference type="PANTHER" id="PTHR10887:SF538">
    <property type="entry name" value="HELICASE MAGATAMA 3-RELATED"/>
    <property type="match status" value="1"/>
</dbReference>
<keyword evidence="1" id="KW-0547">Nucleotide-binding</keyword>
<dbReference type="GO" id="GO:0016787">
    <property type="term" value="F:hydrolase activity"/>
    <property type="evidence" value="ECO:0007669"/>
    <property type="project" value="UniProtKB-KW"/>
</dbReference>
<reference evidence="8 9" key="1">
    <citation type="journal article" date="2015" name="Genome Biol. Evol.">
        <title>Comparative Genomics of a Bacterivorous Green Alga Reveals Evolutionary Causalities and Consequences of Phago-Mixotrophic Mode of Nutrition.</title>
        <authorList>
            <person name="Burns J.A."/>
            <person name="Paasch A."/>
            <person name="Narechania A."/>
            <person name="Kim E."/>
        </authorList>
    </citation>
    <scope>NUCLEOTIDE SEQUENCE [LARGE SCALE GENOMIC DNA]</scope>
    <source>
        <strain evidence="8 9">PLY_AMNH</strain>
    </source>
</reference>
<keyword evidence="4" id="KW-0067">ATP-binding</keyword>
<evidence type="ECO:0000259" key="6">
    <source>
        <dbReference type="Pfam" id="PF13086"/>
    </source>
</evidence>
<evidence type="ECO:0000256" key="3">
    <source>
        <dbReference type="ARBA" id="ARBA00022806"/>
    </source>
</evidence>
<feature type="domain" description="DNA2/NAM7 helicase-like C-terminal" evidence="7">
    <location>
        <begin position="283"/>
        <end position="478"/>
    </location>
</feature>
<evidence type="ECO:0000313" key="8">
    <source>
        <dbReference type="EMBL" id="KAK3258074.1"/>
    </source>
</evidence>
<dbReference type="AlphaFoldDB" id="A0AAE0FEH2"/>
<protein>
    <submittedName>
        <fullName evidence="8">Uncharacterized protein</fullName>
    </submittedName>
</protein>
<evidence type="ECO:0000259" key="7">
    <source>
        <dbReference type="Pfam" id="PF13087"/>
    </source>
</evidence>
<evidence type="ECO:0000256" key="5">
    <source>
        <dbReference type="SAM" id="MobiDB-lite"/>
    </source>
</evidence>
<organism evidence="8 9">
    <name type="scientific">Cymbomonas tetramitiformis</name>
    <dbReference type="NCBI Taxonomy" id="36881"/>
    <lineage>
        <taxon>Eukaryota</taxon>
        <taxon>Viridiplantae</taxon>
        <taxon>Chlorophyta</taxon>
        <taxon>Pyramimonadophyceae</taxon>
        <taxon>Pyramimonadales</taxon>
        <taxon>Pyramimonadaceae</taxon>
        <taxon>Cymbomonas</taxon>
    </lineage>
</organism>
<feature type="compositionally biased region" description="Gly residues" evidence="5">
    <location>
        <begin position="122"/>
        <end position="148"/>
    </location>
</feature>
<feature type="region of interest" description="Disordered" evidence="5">
    <location>
        <begin position="64"/>
        <end position="196"/>
    </location>
</feature>
<comment type="caution">
    <text evidence="8">The sequence shown here is derived from an EMBL/GenBank/DDBJ whole genome shotgun (WGS) entry which is preliminary data.</text>
</comment>
<accession>A0AAE0FEH2</accession>
<feature type="domain" description="DNA2/NAM7 helicase helicase" evidence="6">
    <location>
        <begin position="197"/>
        <end position="276"/>
    </location>
</feature>
<sequence length="622" mass="67574">MSAGARCCEPHGGFSRSLRVKAPCRLSHAAAEWAVCAEPLGGTLGSGSARGAWGLEARWQRALSPGARGEAAARARGLSERRRAARSPGARGAARAPGGSAAARESPGELRAAARAASPGARGRGGGGSGPGGSRRGGARAGPGGSRRGGAREPGLERGRARARGSSERRARGPEGLSGAARARGSSDDARGKRSSAVEIDRARVSILDECAIVASTLAFSGAGMFARMTRAFDVVVIDEAAQAIEPSTMVPLCHGCRQVFLVGDPLQLPATVLSRRAKDLGYDNSMFKRFQDAKYPVHVLTVQYRMHPQIRSFPSDMFYEGSLEDGPSILTDTTRKWHEHRVFGPFTWINIRGFETNPEGSHSKINRDEADAILLIIKCLHEMYPELREPGKMAVISPYKEQVKLVQEMVNEELDEADALGIDINTIDGFQGREKEVAIFSCVRADPKKGIGFVGDQRRMNVGLTRGRASMIVVGHSTALKSNWYWYSLVRQAKTSKAMFTLKKPYDQSLARLTSGQPVEDEIYSEDEEWPEEEEEEEVGEWDDVEWADADFDTSWTAPEEVDKEEKEAEQDEGAEAKADGGGTLGKRGRSEDDNGTEFVGEQKYSLSEWREAKEAKLSDE</sequence>
<name>A0AAE0FEH2_9CHLO</name>
<dbReference type="Pfam" id="PF13086">
    <property type="entry name" value="AAA_11"/>
    <property type="match status" value="1"/>
</dbReference>
<dbReference type="Gene3D" id="3.40.50.300">
    <property type="entry name" value="P-loop containing nucleotide triphosphate hydrolases"/>
    <property type="match status" value="2"/>
</dbReference>
<feature type="compositionally biased region" description="Low complexity" evidence="5">
    <location>
        <begin position="86"/>
        <end position="121"/>
    </location>
</feature>
<dbReference type="InterPro" id="IPR047187">
    <property type="entry name" value="SF1_C_Upf1"/>
</dbReference>
<dbReference type="InterPro" id="IPR027417">
    <property type="entry name" value="P-loop_NTPase"/>
</dbReference>
<dbReference type="InterPro" id="IPR041677">
    <property type="entry name" value="DNA2/NAM7_AAA_11"/>
</dbReference>
<feature type="compositionally biased region" description="Acidic residues" evidence="5">
    <location>
        <begin position="520"/>
        <end position="553"/>
    </location>
</feature>
<evidence type="ECO:0000256" key="4">
    <source>
        <dbReference type="ARBA" id="ARBA00022840"/>
    </source>
</evidence>
<gene>
    <name evidence="8" type="ORF">CYMTET_32865</name>
</gene>
<dbReference type="InterPro" id="IPR045055">
    <property type="entry name" value="DNA2/NAM7-like"/>
</dbReference>
<keyword evidence="3" id="KW-0347">Helicase</keyword>
<feature type="compositionally biased region" description="Basic and acidic residues" evidence="5">
    <location>
        <begin position="71"/>
        <end position="82"/>
    </location>
</feature>
<dbReference type="CDD" id="cd18808">
    <property type="entry name" value="SF1_C_Upf1"/>
    <property type="match status" value="1"/>
</dbReference>
<keyword evidence="9" id="KW-1185">Reference proteome</keyword>
<feature type="compositionally biased region" description="Basic and acidic residues" evidence="5">
    <location>
        <begin position="150"/>
        <end position="173"/>
    </location>
</feature>
<dbReference type="SUPFAM" id="SSF52540">
    <property type="entry name" value="P-loop containing nucleoside triphosphate hydrolases"/>
    <property type="match status" value="1"/>
</dbReference>
<keyword evidence="2" id="KW-0378">Hydrolase</keyword>